<evidence type="ECO:0000313" key="2">
    <source>
        <dbReference type="Proteomes" id="UP001248067"/>
    </source>
</evidence>
<evidence type="ECO:0000313" key="1">
    <source>
        <dbReference type="EMBL" id="MDR8758226.1"/>
    </source>
</evidence>
<proteinExistence type="predicted"/>
<comment type="caution">
    <text evidence="1">The sequence shown here is derived from an EMBL/GenBank/DDBJ whole genome shotgun (WGS) entry which is preliminary data.</text>
</comment>
<reference evidence="1 2" key="1">
    <citation type="submission" date="2019-06" db="EMBL/GenBank/DDBJ databases">
        <title>Evolution of Burkholderia multivorans in the lungs of Cystic Fibrosis patients.</title>
        <authorList>
            <person name="Moreira L.M."/>
        </authorList>
    </citation>
    <scope>NUCLEOTIDE SEQUENCE [LARGE SCALE GENOMIC DNA]</scope>
    <source>
        <strain evidence="1 2">VC13239</strain>
    </source>
</reference>
<dbReference type="EMBL" id="VJSY01000091">
    <property type="protein sequence ID" value="MDR8758226.1"/>
    <property type="molecule type" value="Genomic_DNA"/>
</dbReference>
<organism evidence="1 2">
    <name type="scientific">Burkholderia pseudomultivorans</name>
    <dbReference type="NCBI Taxonomy" id="1207504"/>
    <lineage>
        <taxon>Bacteria</taxon>
        <taxon>Pseudomonadati</taxon>
        <taxon>Pseudomonadota</taxon>
        <taxon>Betaproteobacteria</taxon>
        <taxon>Burkholderiales</taxon>
        <taxon>Burkholderiaceae</taxon>
        <taxon>Burkholderia</taxon>
        <taxon>Burkholderia cepacia complex</taxon>
    </lineage>
</organism>
<sequence length="70" mass="8305">MRQVFKVERQARRREAKLLSNLTSRHAFGARDNQCAEDRQARFMSERAERAYNEVRVHGGIIDLSIQRFK</sequence>
<dbReference type="Proteomes" id="UP001248067">
    <property type="component" value="Unassembled WGS sequence"/>
</dbReference>
<protein>
    <submittedName>
        <fullName evidence="1">Uncharacterized protein</fullName>
    </submittedName>
</protein>
<accession>A0ABU2EEA2</accession>
<keyword evidence="2" id="KW-1185">Reference proteome</keyword>
<gene>
    <name evidence="1" type="ORF">FEQ00_06689</name>
</gene>
<name>A0ABU2EEA2_9BURK</name>